<dbReference type="InterPro" id="IPR003856">
    <property type="entry name" value="LPS_length_determ_N"/>
</dbReference>
<keyword evidence="10" id="KW-1185">Reference proteome</keyword>
<keyword evidence="3 6" id="KW-0812">Transmembrane</keyword>
<evidence type="ECO:0000256" key="1">
    <source>
        <dbReference type="ARBA" id="ARBA00004651"/>
    </source>
</evidence>
<evidence type="ECO:0000256" key="3">
    <source>
        <dbReference type="ARBA" id="ARBA00022692"/>
    </source>
</evidence>
<feature type="domain" description="Tyrosine-protein kinase G-rich" evidence="8">
    <location>
        <begin position="248"/>
        <end position="315"/>
    </location>
</feature>
<dbReference type="Proteomes" id="UP000014461">
    <property type="component" value="Unassembled WGS sequence"/>
</dbReference>
<dbReference type="GO" id="GO:0005886">
    <property type="term" value="C:plasma membrane"/>
    <property type="evidence" value="ECO:0007669"/>
    <property type="project" value="UniProtKB-SubCell"/>
</dbReference>
<evidence type="ECO:0000313" key="10">
    <source>
        <dbReference type="Proteomes" id="UP000014461"/>
    </source>
</evidence>
<reference evidence="9" key="1">
    <citation type="journal article" date="2013" name="Genome Announc.">
        <title>Draft Genome Sequence of Agarivorans albus Strain MKT 106T, an Agarolytic Marine Bacterium.</title>
        <authorList>
            <person name="Yasuike M."/>
            <person name="Nakamura Y."/>
            <person name="Kai W."/>
            <person name="Fujiwara A."/>
            <person name="Fukui Y."/>
            <person name="Satomi M."/>
            <person name="Sano M."/>
        </authorList>
    </citation>
    <scope>NUCLEOTIDE SEQUENCE [LARGE SCALE GENOMIC DNA]</scope>
</reference>
<evidence type="ECO:0000256" key="2">
    <source>
        <dbReference type="ARBA" id="ARBA00022475"/>
    </source>
</evidence>
<evidence type="ECO:0000313" key="9">
    <source>
        <dbReference type="EMBL" id="GAD02770.1"/>
    </source>
</evidence>
<gene>
    <name evidence="9" type="ORF">AALB_2850</name>
</gene>
<dbReference type="Pfam" id="PF13807">
    <property type="entry name" value="GNVR"/>
    <property type="match status" value="1"/>
</dbReference>
<accession>R9PN89</accession>
<feature type="domain" description="Polysaccharide chain length determinant N-terminal" evidence="7">
    <location>
        <begin position="23"/>
        <end position="125"/>
    </location>
</feature>
<comment type="caution">
    <text evidence="9">The sequence shown here is derived from an EMBL/GenBank/DDBJ whole genome shotgun (WGS) entry which is preliminary data.</text>
</comment>
<dbReference type="AlphaFoldDB" id="R9PN89"/>
<dbReference type="RefSeq" id="WP_016402537.1">
    <property type="nucleotide sequence ID" value="NZ_BARX01000019.1"/>
</dbReference>
<proteinExistence type="predicted"/>
<protein>
    <submittedName>
        <fullName evidence="9">Lipopolysaccharide biosynthesis</fullName>
    </submittedName>
</protein>
<dbReference type="OrthoDB" id="9775724at2"/>
<organism evidence="9 10">
    <name type="scientific">Agarivorans albus MKT 106</name>
    <dbReference type="NCBI Taxonomy" id="1331007"/>
    <lineage>
        <taxon>Bacteria</taxon>
        <taxon>Pseudomonadati</taxon>
        <taxon>Pseudomonadota</taxon>
        <taxon>Gammaproteobacteria</taxon>
        <taxon>Alteromonadales</taxon>
        <taxon>Alteromonadaceae</taxon>
        <taxon>Agarivorans</taxon>
    </lineage>
</organism>
<dbReference type="PANTHER" id="PTHR32309">
    <property type="entry name" value="TYROSINE-PROTEIN KINASE"/>
    <property type="match status" value="1"/>
</dbReference>
<evidence type="ECO:0000256" key="6">
    <source>
        <dbReference type="SAM" id="Phobius"/>
    </source>
</evidence>
<feature type="transmembrane region" description="Helical" evidence="6">
    <location>
        <begin position="293"/>
        <end position="317"/>
    </location>
</feature>
<evidence type="ECO:0000259" key="7">
    <source>
        <dbReference type="Pfam" id="PF02706"/>
    </source>
</evidence>
<dbReference type="GO" id="GO:0004713">
    <property type="term" value="F:protein tyrosine kinase activity"/>
    <property type="evidence" value="ECO:0007669"/>
    <property type="project" value="TreeGrafter"/>
</dbReference>
<dbReference type="STRING" id="1331007.AALB_2850"/>
<evidence type="ECO:0000259" key="8">
    <source>
        <dbReference type="Pfam" id="PF13807"/>
    </source>
</evidence>
<dbReference type="Pfam" id="PF02706">
    <property type="entry name" value="Wzz"/>
    <property type="match status" value="1"/>
</dbReference>
<dbReference type="InterPro" id="IPR032807">
    <property type="entry name" value="GNVR"/>
</dbReference>
<comment type="subcellular location">
    <subcellularLocation>
        <location evidence="1">Cell membrane</location>
        <topology evidence="1">Multi-pass membrane protein</topology>
    </subcellularLocation>
</comment>
<evidence type="ECO:0000256" key="4">
    <source>
        <dbReference type="ARBA" id="ARBA00022989"/>
    </source>
</evidence>
<dbReference type="PANTHER" id="PTHR32309:SF13">
    <property type="entry name" value="FERRIC ENTEROBACTIN TRANSPORT PROTEIN FEPE"/>
    <property type="match status" value="1"/>
</dbReference>
<name>R9PN89_AGAAL</name>
<evidence type="ECO:0000256" key="5">
    <source>
        <dbReference type="ARBA" id="ARBA00023136"/>
    </source>
</evidence>
<dbReference type="EMBL" id="BARX01000019">
    <property type="protein sequence ID" value="GAD02770.1"/>
    <property type="molecule type" value="Genomic_DNA"/>
</dbReference>
<feature type="transmembrane region" description="Helical" evidence="6">
    <location>
        <begin position="39"/>
        <end position="57"/>
    </location>
</feature>
<sequence>MTQSIQQQQQTYSPAYFDSGAEDEIDLRELLAVIWRGKWLIVASTVVFSIAAVIFAINQPNIYRANALLAASNQESNKLSGMASQFGGLASLAGINLGGGGGTDQTTLAIEVLKSRQFFKEFLDKYQIKADLMAAKDWNLVSGDLSYNAELYDVQSNKWVRQVSTPKQTEPSMQESYQVFEQVLSVSSDKETGLITIAVEHISPIVAQQWVSWLIKDINLVMKQRTLQETSANISYLKEQLDKTSVAQMQTVFYQLIEEQTKTLMLAEANDDFVFKVVDPAVIAERKVKPKRALICVLGTLLGGMLGVMIVLVRHFAKGGENAG</sequence>
<keyword evidence="5 6" id="KW-0472">Membrane</keyword>
<keyword evidence="2" id="KW-1003">Cell membrane</keyword>
<keyword evidence="4 6" id="KW-1133">Transmembrane helix</keyword>
<dbReference type="InterPro" id="IPR050445">
    <property type="entry name" value="Bact_polysacc_biosynth/exp"/>
</dbReference>